<evidence type="ECO:0000313" key="1">
    <source>
        <dbReference type="EMBL" id="MDV2683726.1"/>
    </source>
</evidence>
<proteinExistence type="predicted"/>
<evidence type="ECO:0000313" key="2">
    <source>
        <dbReference type="Proteomes" id="UP001287282"/>
    </source>
</evidence>
<keyword evidence="2" id="KW-1185">Reference proteome</keyword>
<dbReference type="Proteomes" id="UP001287282">
    <property type="component" value="Unassembled WGS sequence"/>
</dbReference>
<gene>
    <name evidence="1" type="ORF">RYX56_04965</name>
</gene>
<organism evidence="1 2">
    <name type="scientific">Alkalihalophilus lindianensis</name>
    <dbReference type="NCBI Taxonomy" id="1630542"/>
    <lineage>
        <taxon>Bacteria</taxon>
        <taxon>Bacillati</taxon>
        <taxon>Bacillota</taxon>
        <taxon>Bacilli</taxon>
        <taxon>Bacillales</taxon>
        <taxon>Bacillaceae</taxon>
        <taxon>Alkalihalophilus</taxon>
    </lineage>
</organism>
<reference evidence="1 2" key="1">
    <citation type="submission" date="2023-10" db="EMBL/GenBank/DDBJ databases">
        <title>Screening of Alkalihalobacillus lindianensis BZ-TG-R113 and Its Alleviation of Salt Stress on Rapeseed Growth.</title>
        <authorList>
            <person name="Zhao B."/>
            <person name="Guo T."/>
        </authorList>
    </citation>
    <scope>NUCLEOTIDE SEQUENCE [LARGE SCALE GENOMIC DNA]</scope>
    <source>
        <strain evidence="1 2">BZ-TG-R113</strain>
    </source>
</reference>
<comment type="caution">
    <text evidence="1">The sequence shown here is derived from an EMBL/GenBank/DDBJ whole genome shotgun (WGS) entry which is preliminary data.</text>
</comment>
<dbReference type="RefSeq" id="WP_317121021.1">
    <property type="nucleotide sequence ID" value="NZ_JAWJBA010000001.1"/>
</dbReference>
<sequence>MNKQKWIIVLGIVVGLTLFAYIQSFEHETTSTEEYEEEEMNREIIYYVNETDEEGLVRAFEKVAPGITYARELGLTNFFETNWNLEDSDDTLRIEEVWVRKEHPSFIFYSVGLEGELSSPHDLPKLTSRIQLDDIEMDYYSELFSDDYRELGNLYKDGRYYGVAVFYLPYYSPEVEVVQVDQIELMHTTVHKQGHVHQIEPIKLDIDYNHEEIPYKEINDQHAVTIGDVTIQLSSITAHPEKFDLLFKMEPHQDFILDSLWGHLTGAGERNSSTGQIEEENTYRLSYDAFEPPVGSITFSLDTIHLTSKESFQITIPTDKEKYENVMGDEVYKGEYGRVIIEGLSSNSNHYAINLRTETNEESPYHIDLTMMSLNDEDAEWTEEGHNEHIRPNLLTFSSNQKQLNPDIFVGGDGSDNTHEILLDRSKLEGIDEITLTFENLGMIINPRESISIPHEVFNY</sequence>
<dbReference type="EMBL" id="JAWJBA010000001">
    <property type="protein sequence ID" value="MDV2683726.1"/>
    <property type="molecule type" value="Genomic_DNA"/>
</dbReference>
<protein>
    <submittedName>
        <fullName evidence="1">Uncharacterized protein</fullName>
    </submittedName>
</protein>
<accession>A0ABU3X753</accession>
<name>A0ABU3X753_9BACI</name>